<dbReference type="STRING" id="100816.A0A175VRE1"/>
<proteinExistence type="predicted"/>
<dbReference type="Gene3D" id="3.50.50.100">
    <property type="match status" value="1"/>
</dbReference>
<dbReference type="InterPro" id="IPR036188">
    <property type="entry name" value="FAD/NAD-bd_sf"/>
</dbReference>
<sequence length="456" mass="49255">MALRRVKKALLFTRLVGYALRIYLSVLRRAVSAKLAALTARTPSPPADPSDVKNVVVVGAAFAGYFAARILATSLPRDGRYRVVVVEPNSHFNFTWVLPRFCVVEGHEHKAFIPYTPGFFANSPEGMVRWVRDRVVSVQKQTVALRSGDEIPYEFLIVATGSTVADGLPSRVGVEDREGGVELLKAMQARIKNAERVVVAGGGAAGVELATDAKNHYPDKSITLVHSRQAVMHRFGPGLQEKAMDALQTLGVNVILGEKADAESADGKSITLSSGRKVECDCFVWFPPYAPSFHLLGYRAALMDRAGQINCTGQKPASGLIADLAPNAISRSGHIRVKPTLQIDDETLPNVFVCGDVADTKAPNPNSRIAARQAEIAADNVVLAARGKKPSHTYSPQWGDGVIKLTLGLDRSITHFWDGKSELLFPGKETDLALMCDGAWTAVNAKPFQDTGVYPG</sequence>
<dbReference type="GO" id="GO:0004174">
    <property type="term" value="F:electron-transferring-flavoprotein dehydrogenase activity"/>
    <property type="evidence" value="ECO:0007669"/>
    <property type="project" value="TreeGrafter"/>
</dbReference>
<dbReference type="SUPFAM" id="SSF51905">
    <property type="entry name" value="FAD/NAD(P)-binding domain"/>
    <property type="match status" value="1"/>
</dbReference>
<dbReference type="PANTHER" id="PTHR43735:SF11">
    <property type="entry name" value="HYPOTHETICAL OXIDOREDUCTASE (EUROFUNG)"/>
    <property type="match status" value="1"/>
</dbReference>
<dbReference type="VEuPathDB" id="FungiDB:MMYC01_209446"/>
<keyword evidence="3" id="KW-1185">Reference proteome</keyword>
<dbReference type="PRINTS" id="PR00368">
    <property type="entry name" value="FADPNR"/>
</dbReference>
<comment type="caution">
    <text evidence="2">The sequence shown here is derived from an EMBL/GenBank/DDBJ whole genome shotgun (WGS) entry which is preliminary data.</text>
</comment>
<dbReference type="Pfam" id="PF07992">
    <property type="entry name" value="Pyr_redox_2"/>
    <property type="match status" value="1"/>
</dbReference>
<dbReference type="GO" id="GO:0050660">
    <property type="term" value="F:flavin adenine dinucleotide binding"/>
    <property type="evidence" value="ECO:0007669"/>
    <property type="project" value="TreeGrafter"/>
</dbReference>
<evidence type="ECO:0000259" key="1">
    <source>
        <dbReference type="Pfam" id="PF07992"/>
    </source>
</evidence>
<evidence type="ECO:0000313" key="3">
    <source>
        <dbReference type="Proteomes" id="UP000078237"/>
    </source>
</evidence>
<reference evidence="2 3" key="1">
    <citation type="journal article" date="2016" name="Genome Announc.">
        <title>Genome Sequence of Madurella mycetomatis mm55, Isolated from a Human Mycetoma Case in Sudan.</title>
        <authorList>
            <person name="Smit S."/>
            <person name="Derks M.F."/>
            <person name="Bervoets S."/>
            <person name="Fahal A."/>
            <person name="van Leeuwen W."/>
            <person name="van Belkum A."/>
            <person name="van de Sande W.W."/>
        </authorList>
    </citation>
    <scope>NUCLEOTIDE SEQUENCE [LARGE SCALE GENOMIC DNA]</scope>
    <source>
        <strain evidence="3">mm55</strain>
    </source>
</reference>
<dbReference type="PANTHER" id="PTHR43735">
    <property type="entry name" value="APOPTOSIS-INDUCING FACTOR 1"/>
    <property type="match status" value="1"/>
</dbReference>
<name>A0A175VRE1_9PEZI</name>
<dbReference type="InterPro" id="IPR023753">
    <property type="entry name" value="FAD/NAD-binding_dom"/>
</dbReference>
<accession>A0A175VRE1</accession>
<gene>
    <name evidence="2" type="ORF">MMYC01_209446</name>
</gene>
<dbReference type="Proteomes" id="UP000078237">
    <property type="component" value="Unassembled WGS sequence"/>
</dbReference>
<organism evidence="2 3">
    <name type="scientific">Madurella mycetomatis</name>
    <dbReference type="NCBI Taxonomy" id="100816"/>
    <lineage>
        <taxon>Eukaryota</taxon>
        <taxon>Fungi</taxon>
        <taxon>Dikarya</taxon>
        <taxon>Ascomycota</taxon>
        <taxon>Pezizomycotina</taxon>
        <taxon>Sordariomycetes</taxon>
        <taxon>Sordariomycetidae</taxon>
        <taxon>Sordariales</taxon>
        <taxon>Sordariales incertae sedis</taxon>
        <taxon>Madurella</taxon>
    </lineage>
</organism>
<dbReference type="EMBL" id="LCTW02000424">
    <property type="protein sequence ID" value="KXX73769.1"/>
    <property type="molecule type" value="Genomic_DNA"/>
</dbReference>
<protein>
    <submittedName>
        <fullName evidence="2">Apoptosis-inducing factor 2</fullName>
    </submittedName>
</protein>
<dbReference type="AlphaFoldDB" id="A0A175VRE1"/>
<evidence type="ECO:0000313" key="2">
    <source>
        <dbReference type="EMBL" id="KXX73769.1"/>
    </source>
</evidence>
<dbReference type="OrthoDB" id="202203at2759"/>
<feature type="domain" description="FAD/NAD(P)-binding" evidence="1">
    <location>
        <begin position="54"/>
        <end position="367"/>
    </location>
</feature>
<dbReference type="GO" id="GO:0005737">
    <property type="term" value="C:cytoplasm"/>
    <property type="evidence" value="ECO:0007669"/>
    <property type="project" value="TreeGrafter"/>
</dbReference>